<evidence type="ECO:0000259" key="1">
    <source>
        <dbReference type="Pfam" id="PF05699"/>
    </source>
</evidence>
<reference evidence="2 3" key="1">
    <citation type="submission" date="2018-04" db="EMBL/GenBank/DDBJ databases">
        <authorList>
            <person name="Vogel A."/>
        </authorList>
    </citation>
    <scope>NUCLEOTIDE SEQUENCE [LARGE SCALE GENOMIC DNA]</scope>
</reference>
<dbReference type="InterPro" id="IPR052958">
    <property type="entry name" value="IFN-induced_PKR_regulator"/>
</dbReference>
<protein>
    <recommendedName>
        <fullName evidence="1">HAT C-terminal dimerisation domain-containing protein</fullName>
    </recommendedName>
</protein>
<dbReference type="PANTHER" id="PTHR46289">
    <property type="entry name" value="52 KDA REPRESSOR OF THE INHIBITOR OF THE PROTEIN KINASE-LIKE PROTEIN-RELATED"/>
    <property type="match status" value="1"/>
</dbReference>
<proteinExistence type="predicted"/>
<dbReference type="Pfam" id="PF05699">
    <property type="entry name" value="Dimer_Tnp_hAT"/>
    <property type="match status" value="1"/>
</dbReference>
<dbReference type="OrthoDB" id="1306140at2759"/>
<evidence type="ECO:0000313" key="3">
    <source>
        <dbReference type="Proteomes" id="UP000595140"/>
    </source>
</evidence>
<dbReference type="PANTHER" id="PTHR46289:SF19">
    <property type="entry name" value="ZINC FINGER MYM-TYPE CONTAINING 1"/>
    <property type="match status" value="1"/>
</dbReference>
<organism evidence="2 3">
    <name type="scientific">Cuscuta campestris</name>
    <dbReference type="NCBI Taxonomy" id="132261"/>
    <lineage>
        <taxon>Eukaryota</taxon>
        <taxon>Viridiplantae</taxon>
        <taxon>Streptophyta</taxon>
        <taxon>Embryophyta</taxon>
        <taxon>Tracheophyta</taxon>
        <taxon>Spermatophyta</taxon>
        <taxon>Magnoliopsida</taxon>
        <taxon>eudicotyledons</taxon>
        <taxon>Gunneridae</taxon>
        <taxon>Pentapetalae</taxon>
        <taxon>asterids</taxon>
        <taxon>lamiids</taxon>
        <taxon>Solanales</taxon>
        <taxon>Convolvulaceae</taxon>
        <taxon>Cuscuteae</taxon>
        <taxon>Cuscuta</taxon>
        <taxon>Cuscuta subgen. Grammica</taxon>
        <taxon>Cuscuta sect. Cleistogrammica</taxon>
    </lineage>
</organism>
<accession>A0A484KPR1</accession>
<feature type="domain" description="HAT C-terminal dimerisation" evidence="1">
    <location>
        <begin position="146"/>
        <end position="229"/>
    </location>
</feature>
<dbReference type="GO" id="GO:0046983">
    <property type="term" value="F:protein dimerization activity"/>
    <property type="evidence" value="ECO:0007669"/>
    <property type="project" value="InterPro"/>
</dbReference>
<dbReference type="Proteomes" id="UP000595140">
    <property type="component" value="Unassembled WGS sequence"/>
</dbReference>
<dbReference type="EMBL" id="OOIL02000368">
    <property type="protein sequence ID" value="VFQ64032.1"/>
    <property type="molecule type" value="Genomic_DNA"/>
</dbReference>
<dbReference type="InterPro" id="IPR008906">
    <property type="entry name" value="HATC_C_dom"/>
</dbReference>
<gene>
    <name evidence="2" type="ORF">CCAM_LOCUS5808</name>
</gene>
<keyword evidence="3" id="KW-1185">Reference proteome</keyword>
<evidence type="ECO:0000313" key="2">
    <source>
        <dbReference type="EMBL" id="VFQ64032.1"/>
    </source>
</evidence>
<dbReference type="AlphaFoldDB" id="A0A484KPR1"/>
<sequence length="256" mass="29762">MHLDIAIKEINGLIDYFKGYRETGYSKAIDEAKEIAAEMDIPPIFPEKRLIRKKKRVDESSSSEEVSFTNEENFRVNFFSYVVDKAISYLKMRIEPFKDYERLFGFLFPHKLSGSEEKELKLFCHQFENALKFEERSDIDAEELYMELKSFNTLQTSEFSNPIDVLKHLKELGCYQNACIAYRILLTVPVTVESAQRSFSKLKLLKSYLRSTMSQDRLSGLAVIAIENEILESIDCEDVINQFALKNARRTSRILS</sequence>
<name>A0A484KPR1_9ASTE</name>